<dbReference type="PANTHER" id="PTHR12526">
    <property type="entry name" value="GLYCOSYLTRANSFERASE"/>
    <property type="match status" value="1"/>
</dbReference>
<dbReference type="OrthoDB" id="9768685at2"/>
<dbReference type="AlphaFoldDB" id="A0A2U2B9N9"/>
<keyword evidence="3" id="KW-0808">Transferase</keyword>
<evidence type="ECO:0000313" key="3">
    <source>
        <dbReference type="EMBL" id="PWD99762.1"/>
    </source>
</evidence>
<dbReference type="EMBL" id="QEWP01000006">
    <property type="protein sequence ID" value="PWD99762.1"/>
    <property type="molecule type" value="Genomic_DNA"/>
</dbReference>
<name>A0A2U2B9N9_9BACT</name>
<dbReference type="InterPro" id="IPR001296">
    <property type="entry name" value="Glyco_trans_1"/>
</dbReference>
<dbReference type="GO" id="GO:0016757">
    <property type="term" value="F:glycosyltransferase activity"/>
    <property type="evidence" value="ECO:0007669"/>
    <property type="project" value="InterPro"/>
</dbReference>
<reference evidence="3 4" key="1">
    <citation type="submission" date="2018-05" db="EMBL/GenBank/DDBJ databases">
        <title>Marinilabilia rubrum sp. nov., isolated from saltern sediment.</title>
        <authorList>
            <person name="Zhang R."/>
        </authorList>
    </citation>
    <scope>NUCLEOTIDE SEQUENCE [LARGE SCALE GENOMIC DNA]</scope>
    <source>
        <strain evidence="3 4">WTE16</strain>
    </source>
</reference>
<dbReference type="Gene3D" id="3.40.50.2000">
    <property type="entry name" value="Glycogen Phosphorylase B"/>
    <property type="match status" value="2"/>
</dbReference>
<protein>
    <submittedName>
        <fullName evidence="3">Glycosyl transferase family 1</fullName>
    </submittedName>
</protein>
<keyword evidence="4" id="KW-1185">Reference proteome</keyword>
<dbReference type="Pfam" id="PF00534">
    <property type="entry name" value="Glycos_transf_1"/>
    <property type="match status" value="1"/>
</dbReference>
<gene>
    <name evidence="3" type="ORF">DDZ16_09455</name>
</gene>
<dbReference type="Pfam" id="PF13439">
    <property type="entry name" value="Glyco_transf_4"/>
    <property type="match status" value="1"/>
</dbReference>
<proteinExistence type="predicted"/>
<dbReference type="RefSeq" id="WP_109264302.1">
    <property type="nucleotide sequence ID" value="NZ_QEWP01000006.1"/>
</dbReference>
<dbReference type="PANTHER" id="PTHR12526:SF637">
    <property type="entry name" value="GLYCOSYLTRANSFERASE EPSF-RELATED"/>
    <property type="match status" value="1"/>
</dbReference>
<dbReference type="Proteomes" id="UP000244956">
    <property type="component" value="Unassembled WGS sequence"/>
</dbReference>
<organism evidence="3 4">
    <name type="scientific">Marinilabilia rubra</name>
    <dbReference type="NCBI Taxonomy" id="2162893"/>
    <lineage>
        <taxon>Bacteria</taxon>
        <taxon>Pseudomonadati</taxon>
        <taxon>Bacteroidota</taxon>
        <taxon>Bacteroidia</taxon>
        <taxon>Marinilabiliales</taxon>
        <taxon>Marinilabiliaceae</taxon>
        <taxon>Marinilabilia</taxon>
    </lineage>
</organism>
<dbReference type="CDD" id="cd03825">
    <property type="entry name" value="GT4_WcaC-like"/>
    <property type="match status" value="1"/>
</dbReference>
<evidence type="ECO:0000313" key="4">
    <source>
        <dbReference type="Proteomes" id="UP000244956"/>
    </source>
</evidence>
<evidence type="ECO:0000259" key="1">
    <source>
        <dbReference type="Pfam" id="PF00534"/>
    </source>
</evidence>
<dbReference type="InterPro" id="IPR028098">
    <property type="entry name" value="Glyco_trans_4-like_N"/>
</dbReference>
<accession>A0A2U2B9N9</accession>
<sequence>MKILHINQSDETGGAAVAAVRLLEALRNHGAEAEMLVLEGGSDDSAIHSMVKNKWSRILRKVKFAAEVFSFVPFEKNSRQRFAFSSGRFGYDISENPLVKQADVLHLHWINQGFLSLNDLNKLIHTGKPIVWTLHDTWAFTGGCHYPGTCGGFTSTCGNCPLLKSPGSNDLSALQHLRKEKMYANASITFVGCSNWMKQMADRSSLVRKDLKHSVRHVFNTIDTELFKPADKGKVRAELGLPVDKKLLLFGAANTTDPRKGTIHLLRALKHLNARDPNLKNELELMAFGKNIDAFAHELPFVMHPFHTVKSQERMVHLYQAADLFVLPSMQDNLPNTVVESMSAGVPVVGFDIGGVPEMIMHQENGFLTAPGEWKDLAEGIIYVLGNGTVLGENARKFAESHFAPDAVARKYVDIYQSVAGG</sequence>
<evidence type="ECO:0000259" key="2">
    <source>
        <dbReference type="Pfam" id="PF13439"/>
    </source>
</evidence>
<dbReference type="SUPFAM" id="SSF53756">
    <property type="entry name" value="UDP-Glycosyltransferase/glycogen phosphorylase"/>
    <property type="match status" value="1"/>
</dbReference>
<comment type="caution">
    <text evidence="3">The sequence shown here is derived from an EMBL/GenBank/DDBJ whole genome shotgun (WGS) entry which is preliminary data.</text>
</comment>
<feature type="domain" description="Glycosyl transferase family 1" evidence="1">
    <location>
        <begin position="234"/>
        <end position="397"/>
    </location>
</feature>
<feature type="domain" description="Glycosyltransferase subfamily 4-like N-terminal" evidence="2">
    <location>
        <begin position="13"/>
        <end position="201"/>
    </location>
</feature>